<name>A0A3P7KZW0_STRVU</name>
<sequence>MVSNPVIPTREIPPRVLAEVCAAIQTMKAATAPGPHHVSVDLLRTGGHRLHEILAEHLTSYLQKEKSSTNGEPPEQSRR</sequence>
<feature type="non-terminal residue" evidence="2">
    <location>
        <position position="79"/>
    </location>
</feature>
<gene>
    <name evidence="2" type="ORF">SVUK_LOCUS10983</name>
</gene>
<dbReference type="Proteomes" id="UP000270094">
    <property type="component" value="Unassembled WGS sequence"/>
</dbReference>
<accession>A0A3P7KZW0</accession>
<evidence type="ECO:0000313" key="2">
    <source>
        <dbReference type="EMBL" id="VDM75985.1"/>
    </source>
</evidence>
<keyword evidence="3" id="KW-1185">Reference proteome</keyword>
<evidence type="ECO:0000256" key="1">
    <source>
        <dbReference type="SAM" id="MobiDB-lite"/>
    </source>
</evidence>
<dbReference type="EMBL" id="UYYB01096142">
    <property type="protein sequence ID" value="VDM75985.1"/>
    <property type="molecule type" value="Genomic_DNA"/>
</dbReference>
<reference evidence="2 3" key="1">
    <citation type="submission" date="2018-11" db="EMBL/GenBank/DDBJ databases">
        <authorList>
            <consortium name="Pathogen Informatics"/>
        </authorList>
    </citation>
    <scope>NUCLEOTIDE SEQUENCE [LARGE SCALE GENOMIC DNA]</scope>
</reference>
<proteinExistence type="predicted"/>
<evidence type="ECO:0000313" key="3">
    <source>
        <dbReference type="Proteomes" id="UP000270094"/>
    </source>
</evidence>
<dbReference type="OrthoDB" id="5849529at2759"/>
<organism evidence="2 3">
    <name type="scientific">Strongylus vulgaris</name>
    <name type="common">Blood worm</name>
    <dbReference type="NCBI Taxonomy" id="40348"/>
    <lineage>
        <taxon>Eukaryota</taxon>
        <taxon>Metazoa</taxon>
        <taxon>Ecdysozoa</taxon>
        <taxon>Nematoda</taxon>
        <taxon>Chromadorea</taxon>
        <taxon>Rhabditida</taxon>
        <taxon>Rhabditina</taxon>
        <taxon>Rhabditomorpha</taxon>
        <taxon>Strongyloidea</taxon>
        <taxon>Strongylidae</taxon>
        <taxon>Strongylus</taxon>
    </lineage>
</organism>
<feature type="region of interest" description="Disordered" evidence="1">
    <location>
        <begin position="60"/>
        <end position="79"/>
    </location>
</feature>
<dbReference type="AlphaFoldDB" id="A0A3P7KZW0"/>
<protein>
    <submittedName>
        <fullName evidence="2">Uncharacterized protein</fullName>
    </submittedName>
</protein>